<comment type="caution">
    <text evidence="2">The sequence shown here is derived from an EMBL/GenBank/DDBJ whole genome shotgun (WGS) entry which is preliminary data.</text>
</comment>
<gene>
    <name evidence="2" type="ORF">WG66_13952</name>
</gene>
<dbReference type="eggNOG" id="ENOG502QQN3">
    <property type="taxonomic scope" value="Eukaryota"/>
</dbReference>
<accession>A0A0W0FAH0</accession>
<dbReference type="PROSITE" id="PS50404">
    <property type="entry name" value="GST_NTER"/>
    <property type="match status" value="1"/>
</dbReference>
<dbReference type="SUPFAM" id="SSF52833">
    <property type="entry name" value="Thioredoxin-like"/>
    <property type="match status" value="1"/>
</dbReference>
<dbReference type="InterPro" id="IPR054416">
    <property type="entry name" value="GST_UstS-like_C"/>
</dbReference>
<name>A0A0W0FAH0_MONRR</name>
<dbReference type="InterPro" id="IPR036282">
    <property type="entry name" value="Glutathione-S-Trfase_C_sf"/>
</dbReference>
<evidence type="ECO:0000259" key="1">
    <source>
        <dbReference type="PROSITE" id="PS50404"/>
    </source>
</evidence>
<dbReference type="Pfam" id="PF13409">
    <property type="entry name" value="GST_N_2"/>
    <property type="match status" value="1"/>
</dbReference>
<dbReference type="Proteomes" id="UP000054988">
    <property type="component" value="Unassembled WGS sequence"/>
</dbReference>
<dbReference type="Pfam" id="PF22041">
    <property type="entry name" value="GST_C_7"/>
    <property type="match status" value="1"/>
</dbReference>
<dbReference type="SUPFAM" id="SSF47616">
    <property type="entry name" value="GST C-terminal domain-like"/>
    <property type="match status" value="1"/>
</dbReference>
<dbReference type="AlphaFoldDB" id="A0A0W0FAH0"/>
<dbReference type="InterPro" id="IPR036249">
    <property type="entry name" value="Thioredoxin-like_sf"/>
</dbReference>
<dbReference type="InterPro" id="IPR004045">
    <property type="entry name" value="Glutathione_S-Trfase_N"/>
</dbReference>
<dbReference type="PANTHER" id="PTHR43968:SF6">
    <property type="entry name" value="GLUTATHIONE S-TRANSFERASE OMEGA"/>
    <property type="match status" value="1"/>
</dbReference>
<reference evidence="2 3" key="1">
    <citation type="submission" date="2015-12" db="EMBL/GenBank/DDBJ databases">
        <title>Draft genome sequence of Moniliophthora roreri, the causal agent of frosty pod rot of cacao.</title>
        <authorList>
            <person name="Aime M.C."/>
            <person name="Diaz-Valderrama J.R."/>
            <person name="Kijpornyongpan T."/>
            <person name="Phillips-Mora W."/>
        </authorList>
    </citation>
    <scope>NUCLEOTIDE SEQUENCE [LARGE SCALE GENOMIC DNA]</scope>
    <source>
        <strain evidence="2 3">MCA 2952</strain>
    </source>
</reference>
<sequence length="248" mass="28440">MSNVLEFYDNPSRLKNKIWSPNTIKARYALNYKGLPYKTIWVEFPDIEAKYKEIGATPVDKKADGSPYYTVPILRDHSTGAVVSGSLQIVEYLDKQYPDTPALIPAGTLALQTAFNDAYMSKLGGLFPFLLPKVTWIMNPRTEEFFRSTRLATYGVTMEEMYPKPESQKEQWEKLEKDLASVAGWFKEGDEFVMGDKPSYADMIIAGWLVPVRLLWGENSEEWKNIASWHGERWGRLVKSLQKHETVV</sequence>
<dbReference type="InterPro" id="IPR050983">
    <property type="entry name" value="GST_Omega/HSP26"/>
</dbReference>
<proteinExistence type="predicted"/>
<evidence type="ECO:0000313" key="3">
    <source>
        <dbReference type="Proteomes" id="UP000054988"/>
    </source>
</evidence>
<dbReference type="Gene3D" id="1.20.1050.10">
    <property type="match status" value="1"/>
</dbReference>
<dbReference type="PANTHER" id="PTHR43968">
    <property type="match status" value="1"/>
</dbReference>
<evidence type="ECO:0000313" key="2">
    <source>
        <dbReference type="EMBL" id="KTB33334.1"/>
    </source>
</evidence>
<organism evidence="2 3">
    <name type="scientific">Moniliophthora roreri</name>
    <name type="common">Frosty pod rot fungus</name>
    <name type="synonym">Monilia roreri</name>
    <dbReference type="NCBI Taxonomy" id="221103"/>
    <lineage>
        <taxon>Eukaryota</taxon>
        <taxon>Fungi</taxon>
        <taxon>Dikarya</taxon>
        <taxon>Basidiomycota</taxon>
        <taxon>Agaricomycotina</taxon>
        <taxon>Agaricomycetes</taxon>
        <taxon>Agaricomycetidae</taxon>
        <taxon>Agaricales</taxon>
        <taxon>Marasmiineae</taxon>
        <taxon>Marasmiaceae</taxon>
        <taxon>Moniliophthora</taxon>
    </lineage>
</organism>
<protein>
    <recommendedName>
        <fullName evidence="1">GST N-terminal domain-containing protein</fullName>
    </recommendedName>
</protein>
<feature type="domain" description="GST N-terminal" evidence="1">
    <location>
        <begin position="10"/>
        <end position="101"/>
    </location>
</feature>
<dbReference type="Gene3D" id="3.40.30.10">
    <property type="entry name" value="Glutaredoxin"/>
    <property type="match status" value="1"/>
</dbReference>
<dbReference type="EMBL" id="LATX01002176">
    <property type="protein sequence ID" value="KTB33334.1"/>
    <property type="molecule type" value="Genomic_DNA"/>
</dbReference>
<dbReference type="GO" id="GO:0005737">
    <property type="term" value="C:cytoplasm"/>
    <property type="evidence" value="ECO:0007669"/>
    <property type="project" value="TreeGrafter"/>
</dbReference>